<dbReference type="AlphaFoldDB" id="A0A369UN17"/>
<sequence>MSIRFVALTGLIVLASGCVEERVVHDRPRPVVREVIVERPVQREYVEVVAPQPPPVRIVEVEPQPRPGYIWSRGHWYWNGNAYVAVPGHWEVVRPGYRYVHPHWDRGNDGWHFRVGAWISG</sequence>
<dbReference type="Proteomes" id="UP000253782">
    <property type="component" value="Unassembled WGS sequence"/>
</dbReference>
<accession>A0A369UN17</accession>
<dbReference type="Pfam" id="PF12779">
    <property type="entry name" value="WXXGXW"/>
    <property type="match status" value="1"/>
</dbReference>
<comment type="caution">
    <text evidence="1">The sequence shown here is derived from an EMBL/GenBank/DDBJ whole genome shotgun (WGS) entry which is preliminary data.</text>
</comment>
<evidence type="ECO:0000313" key="1">
    <source>
        <dbReference type="EMBL" id="RDD81867.1"/>
    </source>
</evidence>
<protein>
    <recommendedName>
        <fullName evidence="3">YXWGXW repeat-containing protein</fullName>
    </recommendedName>
</protein>
<reference evidence="1 2" key="1">
    <citation type="submission" date="2018-07" db="EMBL/GenBank/DDBJ databases">
        <title>Dyella tabacisoli L4-6T, whole genome shotgun sequence.</title>
        <authorList>
            <person name="Zhou X.-K."/>
            <person name="Li W.-J."/>
            <person name="Duan Y.-Q."/>
        </authorList>
    </citation>
    <scope>NUCLEOTIDE SEQUENCE [LARGE SCALE GENOMIC DNA]</scope>
    <source>
        <strain evidence="1 2">L4-6</strain>
    </source>
</reference>
<dbReference type="InterPro" id="IPR024447">
    <property type="entry name" value="YXWGXW_rpt"/>
</dbReference>
<dbReference type="EMBL" id="QQAH01000009">
    <property type="protein sequence ID" value="RDD81867.1"/>
    <property type="molecule type" value="Genomic_DNA"/>
</dbReference>
<dbReference type="PROSITE" id="PS51257">
    <property type="entry name" value="PROKAR_LIPOPROTEIN"/>
    <property type="match status" value="1"/>
</dbReference>
<evidence type="ECO:0000313" key="2">
    <source>
        <dbReference type="Proteomes" id="UP000253782"/>
    </source>
</evidence>
<organism evidence="1 2">
    <name type="scientific">Dyella tabacisoli</name>
    <dbReference type="NCBI Taxonomy" id="2282381"/>
    <lineage>
        <taxon>Bacteria</taxon>
        <taxon>Pseudomonadati</taxon>
        <taxon>Pseudomonadota</taxon>
        <taxon>Gammaproteobacteria</taxon>
        <taxon>Lysobacterales</taxon>
        <taxon>Rhodanobacteraceae</taxon>
        <taxon>Dyella</taxon>
    </lineage>
</organism>
<dbReference type="OrthoDB" id="121499at2"/>
<name>A0A369UN17_9GAMM</name>
<gene>
    <name evidence="1" type="ORF">DVJ77_11250</name>
</gene>
<proteinExistence type="predicted"/>
<evidence type="ECO:0008006" key="3">
    <source>
        <dbReference type="Google" id="ProtNLM"/>
    </source>
</evidence>
<keyword evidence="2" id="KW-1185">Reference proteome</keyword>